<dbReference type="Proteomes" id="UP000324701">
    <property type="component" value="Unassembled WGS sequence"/>
</dbReference>
<dbReference type="SUPFAM" id="SSF52091">
    <property type="entry name" value="SpoIIaa-like"/>
    <property type="match status" value="1"/>
</dbReference>
<protein>
    <submittedName>
        <fullName evidence="2">STAS domain-containing protein</fullName>
    </submittedName>
</protein>
<sequence>MHHRSIQFAADFADGSRWANVPTDPHPGVFKANGQLLPPVTSGAVVDCAGATVSVRSQDLVTVAVVDGEIDGSNSGRWAEALGRLTALESPLVVDLAGVTFMSGSAFRTLVALNDECNHASRPWALVNGDGLRPLLRVFPDDGLPVVESVAAGVRQIEANLLRAANGDE</sequence>
<reference evidence="2 3" key="1">
    <citation type="submission" date="2019-09" db="EMBL/GenBank/DDBJ databases">
        <title>Report of infection by Mycobacterium simiae a patient suffering from pulmonary tuberculosis.</title>
        <authorList>
            <person name="Mohanty P.S."/>
            <person name="Bansal A.K."/>
            <person name="Singh H."/>
            <person name="Sharma S."/>
            <person name="Patil S.A."/>
            <person name="Upadhaya P."/>
            <person name="Singh P.K."/>
            <person name="Kumar D."/>
            <person name="Kumar S."/>
            <person name="Singh R.K."/>
            <person name="Chaudhary B."/>
        </authorList>
    </citation>
    <scope>NUCLEOTIDE SEQUENCE [LARGE SCALE GENOMIC DNA]</scope>
    <source>
        <strain evidence="2 3">JAL-560-SIM</strain>
    </source>
</reference>
<dbReference type="AlphaFoldDB" id="A0A5B1BQG5"/>
<dbReference type="OrthoDB" id="4750285at2"/>
<dbReference type="InterPro" id="IPR002645">
    <property type="entry name" value="STAS_dom"/>
</dbReference>
<dbReference type="Pfam" id="PF01740">
    <property type="entry name" value="STAS"/>
    <property type="match status" value="1"/>
</dbReference>
<evidence type="ECO:0000313" key="3">
    <source>
        <dbReference type="Proteomes" id="UP000324701"/>
    </source>
</evidence>
<evidence type="ECO:0000313" key="2">
    <source>
        <dbReference type="EMBL" id="KAA1249454.1"/>
    </source>
</evidence>
<dbReference type="CDD" id="cd07043">
    <property type="entry name" value="STAS_anti-anti-sigma_factors"/>
    <property type="match status" value="1"/>
</dbReference>
<organism evidence="2 3">
    <name type="scientific">Mycobacterium simiae</name>
    <name type="common">Mycobacterium habana</name>
    <dbReference type="NCBI Taxonomy" id="1784"/>
    <lineage>
        <taxon>Bacteria</taxon>
        <taxon>Bacillati</taxon>
        <taxon>Actinomycetota</taxon>
        <taxon>Actinomycetes</taxon>
        <taxon>Mycobacteriales</taxon>
        <taxon>Mycobacteriaceae</taxon>
        <taxon>Mycobacterium</taxon>
        <taxon>Mycobacterium simiae complex</taxon>
    </lineage>
</organism>
<name>A0A5B1BQG5_MYCSI</name>
<feature type="domain" description="STAS" evidence="1">
    <location>
        <begin position="51"/>
        <end position="144"/>
    </location>
</feature>
<gene>
    <name evidence="2" type="ORF">F0Q45_15125</name>
</gene>
<proteinExistence type="predicted"/>
<keyword evidence="3" id="KW-1185">Reference proteome</keyword>
<dbReference type="EMBL" id="VTZN01000090">
    <property type="protein sequence ID" value="KAA1249454.1"/>
    <property type="molecule type" value="Genomic_DNA"/>
</dbReference>
<dbReference type="PROSITE" id="PS50801">
    <property type="entry name" value="STAS"/>
    <property type="match status" value="1"/>
</dbReference>
<evidence type="ECO:0000259" key="1">
    <source>
        <dbReference type="PROSITE" id="PS50801"/>
    </source>
</evidence>
<dbReference type="InterPro" id="IPR036513">
    <property type="entry name" value="STAS_dom_sf"/>
</dbReference>
<accession>A0A5B1BQG5</accession>
<comment type="caution">
    <text evidence="2">The sequence shown here is derived from an EMBL/GenBank/DDBJ whole genome shotgun (WGS) entry which is preliminary data.</text>
</comment>
<dbReference type="Gene3D" id="3.30.750.24">
    <property type="entry name" value="STAS domain"/>
    <property type="match status" value="1"/>
</dbReference>